<name>A0A139IWH8_9PEZI</name>
<dbReference type="Proteomes" id="UP000073492">
    <property type="component" value="Unassembled WGS sequence"/>
</dbReference>
<comment type="caution">
    <text evidence="1">The sequence shown here is derived from an EMBL/GenBank/DDBJ whole genome shotgun (WGS) entry which is preliminary data.</text>
</comment>
<dbReference type="OrthoDB" id="3650501at2759"/>
<dbReference type="EMBL" id="LFZO01000001">
    <property type="protein sequence ID" value="KXT19040.1"/>
    <property type="molecule type" value="Genomic_DNA"/>
</dbReference>
<reference evidence="1 2" key="1">
    <citation type="submission" date="2015-07" db="EMBL/GenBank/DDBJ databases">
        <title>Comparative genomics of the Sigatoka disease complex on banana suggests a link between parallel evolutionary changes in Pseudocercospora fijiensis and Pseudocercospora eumusae and increased virulence on the banana host.</title>
        <authorList>
            <person name="Chang T.-C."/>
            <person name="Salvucci A."/>
            <person name="Crous P.W."/>
            <person name="Stergiopoulos I."/>
        </authorList>
    </citation>
    <scope>NUCLEOTIDE SEQUENCE [LARGE SCALE GENOMIC DNA]</scope>
    <source>
        <strain evidence="1 2">CBS 116634</strain>
    </source>
</reference>
<gene>
    <name evidence="1" type="ORF">AC579_8724</name>
</gene>
<accession>A0A139IWH8</accession>
<dbReference type="STRING" id="113226.A0A139IWH8"/>
<keyword evidence="2" id="KW-1185">Reference proteome</keyword>
<evidence type="ECO:0000313" key="2">
    <source>
        <dbReference type="Proteomes" id="UP000073492"/>
    </source>
</evidence>
<protein>
    <submittedName>
        <fullName evidence="1">Uncharacterized protein</fullName>
    </submittedName>
</protein>
<sequence length="330" mass="36624">MSNFELKPGVRETNIPVTMSSPSEETARIVNAVASGGTILPIQPPFSNASWQLSLEASRLSCYDIEGDLYRQVRQNILDAFNASRQNFPFAANAFYGPTNNPGMFSYLSWMDDCGLGFATEQTPPFQYDVENDKAWHLSDQTRLSNIYVHGSNFSIGVFPTANIISTGNISEILLTQNTTNPPYIWRNWERKSCKFDNGLVPPECHASKHMSIISVTELSIIKEVFNNLAFNTSTKGTLAITGTTIDGEAVGSTPDEMARNSQQSFSYTALWQVTLNVLLGASNEPYDMLGGATFQNDTYRTQVFSTKLMDTFDMNKLHKGVLNAQELTQ</sequence>
<organism evidence="1 2">
    <name type="scientific">Pseudocercospora musae</name>
    <dbReference type="NCBI Taxonomy" id="113226"/>
    <lineage>
        <taxon>Eukaryota</taxon>
        <taxon>Fungi</taxon>
        <taxon>Dikarya</taxon>
        <taxon>Ascomycota</taxon>
        <taxon>Pezizomycotina</taxon>
        <taxon>Dothideomycetes</taxon>
        <taxon>Dothideomycetidae</taxon>
        <taxon>Mycosphaerellales</taxon>
        <taxon>Mycosphaerellaceae</taxon>
        <taxon>Pseudocercospora</taxon>
    </lineage>
</organism>
<proteinExistence type="predicted"/>
<evidence type="ECO:0000313" key="1">
    <source>
        <dbReference type="EMBL" id="KXT19040.1"/>
    </source>
</evidence>
<dbReference type="AlphaFoldDB" id="A0A139IWH8"/>